<gene>
    <name evidence="8" type="ORF">NVI5450_3987</name>
</gene>
<evidence type="ECO:0000313" key="8">
    <source>
        <dbReference type="EMBL" id="SGZ13936.1"/>
    </source>
</evidence>
<feature type="transmembrane region" description="Helical" evidence="7">
    <location>
        <begin position="173"/>
        <end position="198"/>
    </location>
</feature>
<dbReference type="AlphaFoldDB" id="A0A1L0AFZ4"/>
<reference evidence="8 9" key="1">
    <citation type="submission" date="2016-11" db="EMBL/GenBank/DDBJ databases">
        <authorList>
            <person name="Jaros S."/>
            <person name="Januszkiewicz K."/>
            <person name="Wedrychowicz H."/>
        </authorList>
    </citation>
    <scope>NUCLEOTIDE SEQUENCE [LARGE SCALE GENOMIC DNA]</scope>
    <source>
        <strain evidence="8">NVI 5450</strain>
    </source>
</reference>
<protein>
    <submittedName>
        <fullName evidence="8">Paraquat-inducible protein A</fullName>
    </submittedName>
</protein>
<evidence type="ECO:0000256" key="6">
    <source>
        <dbReference type="ARBA" id="ARBA00023136"/>
    </source>
</evidence>
<feature type="transmembrane region" description="Helical" evidence="7">
    <location>
        <begin position="49"/>
        <end position="74"/>
    </location>
</feature>
<accession>A0A1L0AFZ4</accession>
<dbReference type="Proteomes" id="UP000183794">
    <property type="component" value="Unassembled WGS sequence"/>
</dbReference>
<proteinExistence type="predicted"/>
<dbReference type="InterPro" id="IPR007498">
    <property type="entry name" value="PqiA-like"/>
</dbReference>
<organism evidence="8 9">
    <name type="scientific">Moritella viscosa</name>
    <dbReference type="NCBI Taxonomy" id="80854"/>
    <lineage>
        <taxon>Bacteria</taxon>
        <taxon>Pseudomonadati</taxon>
        <taxon>Pseudomonadota</taxon>
        <taxon>Gammaproteobacteria</taxon>
        <taxon>Alteromonadales</taxon>
        <taxon>Moritellaceae</taxon>
        <taxon>Moritella</taxon>
    </lineage>
</organism>
<keyword evidence="6 7" id="KW-0472">Membrane</keyword>
<evidence type="ECO:0000256" key="4">
    <source>
        <dbReference type="ARBA" id="ARBA00022692"/>
    </source>
</evidence>
<feature type="transmembrane region" description="Helical" evidence="7">
    <location>
        <begin position="94"/>
        <end position="122"/>
    </location>
</feature>
<feature type="transmembrane region" description="Helical" evidence="7">
    <location>
        <begin position="134"/>
        <end position="161"/>
    </location>
</feature>
<dbReference type="Pfam" id="PF04403">
    <property type="entry name" value="PqiA"/>
    <property type="match status" value="1"/>
</dbReference>
<dbReference type="PANTHER" id="PTHR30462">
    <property type="entry name" value="INTERMEMBRANE TRANSPORT PROTEIN PQIB-RELATED"/>
    <property type="match status" value="1"/>
</dbReference>
<keyword evidence="5 7" id="KW-1133">Transmembrane helix</keyword>
<keyword evidence="4 7" id="KW-0812">Transmembrane</keyword>
<evidence type="ECO:0000256" key="2">
    <source>
        <dbReference type="ARBA" id="ARBA00022475"/>
    </source>
</evidence>
<dbReference type="InterPro" id="IPR051800">
    <property type="entry name" value="PqiA-PqiB_transport"/>
</dbReference>
<keyword evidence="2" id="KW-1003">Cell membrane</keyword>
<evidence type="ECO:0000256" key="1">
    <source>
        <dbReference type="ARBA" id="ARBA00004533"/>
    </source>
</evidence>
<dbReference type="EMBL" id="FPLD01000112">
    <property type="protein sequence ID" value="SGZ13936.1"/>
    <property type="molecule type" value="Genomic_DNA"/>
</dbReference>
<dbReference type="PANTHER" id="PTHR30462:SF1">
    <property type="entry name" value="INTERMEMBRANE TRANSPORT PROTEIN YEBS"/>
    <property type="match status" value="1"/>
</dbReference>
<evidence type="ECO:0000256" key="3">
    <source>
        <dbReference type="ARBA" id="ARBA00022519"/>
    </source>
</evidence>
<dbReference type="GO" id="GO:0005886">
    <property type="term" value="C:plasma membrane"/>
    <property type="evidence" value="ECO:0007669"/>
    <property type="project" value="UniProtKB-SubCell"/>
</dbReference>
<dbReference type="RefSeq" id="WP_075497926.1">
    <property type="nucleotide sequence ID" value="NZ_CAWRBC010000111.1"/>
</dbReference>
<keyword evidence="3" id="KW-0997">Cell inner membrane</keyword>
<evidence type="ECO:0000313" key="9">
    <source>
        <dbReference type="Proteomes" id="UP000183794"/>
    </source>
</evidence>
<name>A0A1L0AFZ4_9GAMM</name>
<comment type="subcellular location">
    <subcellularLocation>
        <location evidence="1">Cell inner membrane</location>
    </subcellularLocation>
</comment>
<dbReference type="OrthoDB" id="9800207at2"/>
<sequence>MQNAKDNQIAKCHECNLLINVKQDIRRHRCPRCFTRVHFRIPRSIQKTWALLITATIMMIPANFLPISTLTSTGQSTPDTIMSGTIALAKSDNLGIAIIIFIASILVPLFKIIGLMLILLSIQNKIFITPKRKLLLFNAIHWIGKWSIMDLFVISIMVAVINRGNLLSVDPGYGATCFGLVVILTILAAESFDTRLIWDLNHKNERK</sequence>
<evidence type="ECO:0000256" key="7">
    <source>
        <dbReference type="SAM" id="Phobius"/>
    </source>
</evidence>
<evidence type="ECO:0000256" key="5">
    <source>
        <dbReference type="ARBA" id="ARBA00022989"/>
    </source>
</evidence>